<name>A0A163RUC1_9CELL</name>
<keyword evidence="3" id="KW-1003">Cell membrane</keyword>
<comment type="caution">
    <text evidence="10">The sequence shown here is derived from an EMBL/GenBank/DDBJ whole genome shotgun (WGS) entry which is preliminary data.</text>
</comment>
<dbReference type="GO" id="GO:0071916">
    <property type="term" value="F:dipeptide transmembrane transporter activity"/>
    <property type="evidence" value="ECO:0007669"/>
    <property type="project" value="TreeGrafter"/>
</dbReference>
<dbReference type="Gene3D" id="1.10.3720.10">
    <property type="entry name" value="MetI-like"/>
    <property type="match status" value="1"/>
</dbReference>
<protein>
    <submittedName>
        <fullName evidence="10">Oligopeptide transport system permease protein OppC</fullName>
    </submittedName>
</protein>
<dbReference type="InterPro" id="IPR050366">
    <property type="entry name" value="BP-dependent_transpt_permease"/>
</dbReference>
<dbReference type="InterPro" id="IPR035906">
    <property type="entry name" value="MetI-like_sf"/>
</dbReference>
<comment type="subcellular location">
    <subcellularLocation>
        <location evidence="1 7">Cell membrane</location>
        <topology evidence="1 7">Multi-pass membrane protein</topology>
    </subcellularLocation>
</comment>
<dbReference type="InterPro" id="IPR000515">
    <property type="entry name" value="MetI-like"/>
</dbReference>
<keyword evidence="4 7" id="KW-0812">Transmembrane</keyword>
<evidence type="ECO:0000256" key="4">
    <source>
        <dbReference type="ARBA" id="ARBA00022692"/>
    </source>
</evidence>
<reference evidence="10 11" key="1">
    <citation type="submission" date="2016-01" db="EMBL/GenBank/DDBJ databases">
        <title>Genome sequence of Oerskovia enterophila VJag, an agar and cellulose degrading bacterium.</title>
        <authorList>
            <person name="Poehlein A."/>
            <person name="Jag V."/>
            <person name="Bengelsdorf F."/>
            <person name="Duerre P."/>
            <person name="Daniel R."/>
        </authorList>
    </citation>
    <scope>NUCLEOTIDE SEQUENCE [LARGE SCALE GENOMIC DNA]</scope>
    <source>
        <strain evidence="10 11">VJag</strain>
    </source>
</reference>
<feature type="domain" description="ABC transmembrane type-1" evidence="9">
    <location>
        <begin position="108"/>
        <end position="296"/>
    </location>
</feature>
<sequence>MTGIPVQMDHAQLDNGAEPLAPEVPQRRKGSPKKQKLLFLRNGKSFTGLAILGFFAILAVIGPWIAPYDPSAMSSDILQPPSGAHWLGTTHVGQDVFSQILVGTRGVMIVGFIAGIGATLLSILVGVSAGFLGGVSDELLSSLSNIFLVIPALPLIIIVAGQLPDAGGLTVALILAATSWAWGARILRAQTLSLRRRDFVEAARANGESTWRIVWFETLPNLTAIMASSFVGTVTFAILMQTTLAFIGVTSISDWNWGTILFWAEQQQALSRGAWWWFVPAGLCIAMLGMALTLINFGIDEFVNPRLRSTGASPRALRKRRISPRIGFTAVVREGAPAANATPSTRPDGATRPGASPASTGATPSGTGKGTGKGAPATPDGPAGPDGADGSSENRAEGPTEARREPTRDDRDNDGTTTRKESVR</sequence>
<dbReference type="SUPFAM" id="SSF161098">
    <property type="entry name" value="MetI-like"/>
    <property type="match status" value="1"/>
</dbReference>
<feature type="region of interest" description="Disordered" evidence="8">
    <location>
        <begin position="333"/>
        <end position="424"/>
    </location>
</feature>
<dbReference type="CDD" id="cd06261">
    <property type="entry name" value="TM_PBP2"/>
    <property type="match status" value="1"/>
</dbReference>
<dbReference type="GO" id="GO:0005886">
    <property type="term" value="C:plasma membrane"/>
    <property type="evidence" value="ECO:0007669"/>
    <property type="project" value="UniProtKB-SubCell"/>
</dbReference>
<evidence type="ECO:0000256" key="5">
    <source>
        <dbReference type="ARBA" id="ARBA00022989"/>
    </source>
</evidence>
<dbReference type="Pfam" id="PF12911">
    <property type="entry name" value="OppC_N"/>
    <property type="match status" value="1"/>
</dbReference>
<proteinExistence type="inferred from homology"/>
<evidence type="ECO:0000313" key="11">
    <source>
        <dbReference type="Proteomes" id="UP000076447"/>
    </source>
</evidence>
<evidence type="ECO:0000259" key="9">
    <source>
        <dbReference type="PROSITE" id="PS50928"/>
    </source>
</evidence>
<gene>
    <name evidence="10" type="primary">oppC_3</name>
    <name evidence="10" type="ORF">OJAG_16680</name>
</gene>
<feature type="transmembrane region" description="Helical" evidence="7">
    <location>
        <begin position="46"/>
        <end position="66"/>
    </location>
</feature>
<dbReference type="PATRIC" id="fig|43678.3.peg.1747"/>
<feature type="transmembrane region" description="Helical" evidence="7">
    <location>
        <begin position="166"/>
        <end position="187"/>
    </location>
</feature>
<dbReference type="STRING" id="43678.OJAG_16680"/>
<dbReference type="EMBL" id="LRIE01000067">
    <property type="protein sequence ID" value="KZM35705.1"/>
    <property type="molecule type" value="Genomic_DNA"/>
</dbReference>
<evidence type="ECO:0000256" key="8">
    <source>
        <dbReference type="SAM" id="MobiDB-lite"/>
    </source>
</evidence>
<evidence type="ECO:0000256" key="1">
    <source>
        <dbReference type="ARBA" id="ARBA00004651"/>
    </source>
</evidence>
<feature type="transmembrane region" description="Helical" evidence="7">
    <location>
        <begin position="222"/>
        <end position="247"/>
    </location>
</feature>
<comment type="similarity">
    <text evidence="7">Belongs to the binding-protein-dependent transport system permease family.</text>
</comment>
<feature type="compositionally biased region" description="Low complexity" evidence="8">
    <location>
        <begin position="353"/>
        <end position="366"/>
    </location>
</feature>
<organism evidence="10 11">
    <name type="scientific">Oerskovia enterophila</name>
    <dbReference type="NCBI Taxonomy" id="43678"/>
    <lineage>
        <taxon>Bacteria</taxon>
        <taxon>Bacillati</taxon>
        <taxon>Actinomycetota</taxon>
        <taxon>Actinomycetes</taxon>
        <taxon>Micrococcales</taxon>
        <taxon>Cellulomonadaceae</taxon>
        <taxon>Oerskovia</taxon>
    </lineage>
</organism>
<feature type="compositionally biased region" description="Low complexity" evidence="8">
    <location>
        <begin position="374"/>
        <end position="390"/>
    </location>
</feature>
<dbReference type="PROSITE" id="PS50928">
    <property type="entry name" value="ABC_TM1"/>
    <property type="match status" value="1"/>
</dbReference>
<feature type="compositionally biased region" description="Basic and acidic residues" evidence="8">
    <location>
        <begin position="392"/>
        <end position="424"/>
    </location>
</feature>
<evidence type="ECO:0000256" key="2">
    <source>
        <dbReference type="ARBA" id="ARBA00022448"/>
    </source>
</evidence>
<feature type="transmembrane region" description="Helical" evidence="7">
    <location>
        <begin position="275"/>
        <end position="299"/>
    </location>
</feature>
<keyword evidence="5 7" id="KW-1133">Transmembrane helix</keyword>
<evidence type="ECO:0000313" key="10">
    <source>
        <dbReference type="EMBL" id="KZM35705.1"/>
    </source>
</evidence>
<keyword evidence="6 7" id="KW-0472">Membrane</keyword>
<feature type="transmembrane region" description="Helical" evidence="7">
    <location>
        <begin position="139"/>
        <end position="160"/>
    </location>
</feature>
<keyword evidence="2 7" id="KW-0813">Transport</keyword>
<evidence type="ECO:0000256" key="6">
    <source>
        <dbReference type="ARBA" id="ARBA00023136"/>
    </source>
</evidence>
<accession>A0A163RUC1</accession>
<dbReference type="Pfam" id="PF00528">
    <property type="entry name" value="BPD_transp_1"/>
    <property type="match status" value="1"/>
</dbReference>
<dbReference type="PANTHER" id="PTHR43386:SF1">
    <property type="entry name" value="D,D-DIPEPTIDE TRANSPORT SYSTEM PERMEASE PROTEIN DDPC-RELATED"/>
    <property type="match status" value="1"/>
</dbReference>
<feature type="transmembrane region" description="Helical" evidence="7">
    <location>
        <begin position="107"/>
        <end position="132"/>
    </location>
</feature>
<dbReference type="PANTHER" id="PTHR43386">
    <property type="entry name" value="OLIGOPEPTIDE TRANSPORT SYSTEM PERMEASE PROTEIN APPC"/>
    <property type="match status" value="1"/>
</dbReference>
<dbReference type="RefSeq" id="WP_331709592.1">
    <property type="nucleotide sequence ID" value="NZ_LRIE01000067.1"/>
</dbReference>
<dbReference type="AlphaFoldDB" id="A0A163RUC1"/>
<evidence type="ECO:0000256" key="3">
    <source>
        <dbReference type="ARBA" id="ARBA00022475"/>
    </source>
</evidence>
<evidence type="ECO:0000256" key="7">
    <source>
        <dbReference type="RuleBase" id="RU363032"/>
    </source>
</evidence>
<dbReference type="Proteomes" id="UP000076447">
    <property type="component" value="Unassembled WGS sequence"/>
</dbReference>
<dbReference type="InterPro" id="IPR025966">
    <property type="entry name" value="OppC_N"/>
</dbReference>